<dbReference type="GO" id="GO:0009534">
    <property type="term" value="C:chloroplast thylakoid"/>
    <property type="evidence" value="ECO:0007669"/>
    <property type="project" value="TreeGrafter"/>
</dbReference>
<protein>
    <recommendedName>
        <fullName evidence="9">Selenoprotein O</fullName>
    </recommendedName>
</protein>
<evidence type="ECO:0000256" key="1">
    <source>
        <dbReference type="ARBA" id="ARBA00001946"/>
    </source>
</evidence>
<dbReference type="NCBIfam" id="NF000658">
    <property type="entry name" value="PRK00029.1"/>
    <property type="match status" value="1"/>
</dbReference>
<dbReference type="AlphaFoldDB" id="A0A7S3QKS2"/>
<dbReference type="HAMAP" id="MF_00692">
    <property type="entry name" value="SelO"/>
    <property type="match status" value="1"/>
</dbReference>
<dbReference type="PANTHER" id="PTHR32057:SF14">
    <property type="entry name" value="PROTEIN ADENYLYLTRANSFERASE SELO, MITOCHONDRIAL"/>
    <property type="match status" value="1"/>
</dbReference>
<evidence type="ECO:0000256" key="5">
    <source>
        <dbReference type="ARBA" id="ARBA00022723"/>
    </source>
</evidence>
<comment type="similarity">
    <text evidence="2">Belongs to the SELO family.</text>
</comment>
<dbReference type="Pfam" id="PF02696">
    <property type="entry name" value="SelO"/>
    <property type="match status" value="1"/>
</dbReference>
<keyword evidence="3" id="KW-0808">Transferase</keyword>
<dbReference type="GO" id="GO:0070733">
    <property type="term" value="F:AMPylase activity"/>
    <property type="evidence" value="ECO:0007669"/>
    <property type="project" value="TreeGrafter"/>
</dbReference>
<evidence type="ECO:0000256" key="2">
    <source>
        <dbReference type="ARBA" id="ARBA00009747"/>
    </source>
</evidence>
<organism evidence="11">
    <name type="scientific">Dunaliella tertiolecta</name>
    <name type="common">Green alga</name>
    <dbReference type="NCBI Taxonomy" id="3047"/>
    <lineage>
        <taxon>Eukaryota</taxon>
        <taxon>Viridiplantae</taxon>
        <taxon>Chlorophyta</taxon>
        <taxon>core chlorophytes</taxon>
        <taxon>Chlorophyceae</taxon>
        <taxon>CS clade</taxon>
        <taxon>Chlamydomonadales</taxon>
        <taxon>Dunaliellaceae</taxon>
        <taxon>Dunaliella</taxon>
    </lineage>
</organism>
<keyword evidence="4" id="KW-0548">Nucleotidyltransferase</keyword>
<proteinExistence type="inferred from homology"/>
<keyword evidence="6" id="KW-0547">Nucleotide-binding</keyword>
<evidence type="ECO:0000313" key="11">
    <source>
        <dbReference type="EMBL" id="CAE0485926.1"/>
    </source>
</evidence>
<dbReference type="GO" id="GO:0005524">
    <property type="term" value="F:ATP binding"/>
    <property type="evidence" value="ECO:0007669"/>
    <property type="project" value="UniProtKB-KW"/>
</dbReference>
<comment type="cofactor">
    <cofactor evidence="1">
        <name>Mg(2+)</name>
        <dbReference type="ChEBI" id="CHEBI:18420"/>
    </cofactor>
</comment>
<evidence type="ECO:0000256" key="8">
    <source>
        <dbReference type="ARBA" id="ARBA00022842"/>
    </source>
</evidence>
<evidence type="ECO:0000256" key="6">
    <source>
        <dbReference type="ARBA" id="ARBA00022741"/>
    </source>
</evidence>
<evidence type="ECO:0000256" key="10">
    <source>
        <dbReference type="SAM" id="MobiDB-lite"/>
    </source>
</evidence>
<evidence type="ECO:0000256" key="3">
    <source>
        <dbReference type="ARBA" id="ARBA00022679"/>
    </source>
</evidence>
<dbReference type="GO" id="GO:0046872">
    <property type="term" value="F:metal ion binding"/>
    <property type="evidence" value="ECO:0007669"/>
    <property type="project" value="UniProtKB-KW"/>
</dbReference>
<reference evidence="11" key="1">
    <citation type="submission" date="2021-01" db="EMBL/GenBank/DDBJ databases">
        <authorList>
            <person name="Corre E."/>
            <person name="Pelletier E."/>
            <person name="Niang G."/>
            <person name="Scheremetjew M."/>
            <person name="Finn R."/>
            <person name="Kale V."/>
            <person name="Holt S."/>
            <person name="Cochrane G."/>
            <person name="Meng A."/>
            <person name="Brown T."/>
            <person name="Cohen L."/>
        </authorList>
    </citation>
    <scope>NUCLEOTIDE SEQUENCE</scope>
    <source>
        <strain evidence="11">CCMP1320</strain>
    </source>
</reference>
<evidence type="ECO:0000256" key="7">
    <source>
        <dbReference type="ARBA" id="ARBA00022840"/>
    </source>
</evidence>
<evidence type="ECO:0000256" key="9">
    <source>
        <dbReference type="ARBA" id="ARBA00031547"/>
    </source>
</evidence>
<keyword evidence="7" id="KW-0067">ATP-binding</keyword>
<dbReference type="InterPro" id="IPR003846">
    <property type="entry name" value="SelO"/>
</dbReference>
<dbReference type="PANTHER" id="PTHR32057">
    <property type="entry name" value="PROTEIN ADENYLYLTRANSFERASE SELO, MITOCHONDRIAL"/>
    <property type="match status" value="1"/>
</dbReference>
<dbReference type="EMBL" id="HBIP01002348">
    <property type="protein sequence ID" value="CAE0485926.1"/>
    <property type="molecule type" value="Transcribed_RNA"/>
</dbReference>
<gene>
    <name evidence="11" type="ORF">DTER00134_LOCUS965</name>
</gene>
<accession>A0A7S3QKS2</accession>
<keyword evidence="8" id="KW-0460">Magnesium</keyword>
<keyword evidence="5" id="KW-0479">Metal-binding</keyword>
<name>A0A7S3QKS2_DUNTE</name>
<evidence type="ECO:0000256" key="4">
    <source>
        <dbReference type="ARBA" id="ARBA00022695"/>
    </source>
</evidence>
<feature type="region of interest" description="Disordered" evidence="10">
    <location>
        <begin position="561"/>
        <end position="592"/>
    </location>
</feature>
<sequence>MRVHNRCLGSMGQKLGLPKTTTALLLGSPLHRRSGICSRNERSLAPRAVLEALQWDNKFIKECPADPEQQNSLRQVHNALFSFVHPTPPASEPYLIDFSTQMAGEIGLDPSECERPEFALIMSGAAPMPGSKPYAQCYGGHQFGMWAGQLGDGRAISLGEIVGRNGNRWELQLKGAGKTPYSRRADGRAVLRSSIREYVASEAMAALGVPTTRALSIVGTGEKVLRDMFYTGNARFEPGAVVCRVAPSFVRFGTFQLPAQRGAGQEALVKVVADYVLRNHMPHLLKPGGDGSNGSSSNGPWNPYTALLREVCCSTARLVAAWQSVGFTHGVLNTDNMSIHGLTIDYGPFGFMDQFDPYMTPNLTDLEGGKRYAFRNQPEIGQVNLVMLANALLAGELMSKEEAEQQLLLYSQVLVEDYTDKMRAKLGLRTYNAKLSTELMKLMYEDDADFTNTFRALGSIPAVSSIVTDEATQKLPQSLAGAIGAQELSEEREAAWLQWLGAYQARLRKEGVPDEERMAAQNAANPKFIPRQHLLQYAIDDAENGDFSELARLMEVVTRPYDEQPTADPKYSMPPPPEMLKRPGVQMLSCSS</sequence>